<evidence type="ECO:0000256" key="2">
    <source>
        <dbReference type="ARBA" id="ARBA00022723"/>
    </source>
</evidence>
<keyword evidence="2" id="KW-0479">Metal-binding</keyword>
<name>A0A853EJN5_9ACTO</name>
<reference evidence="6 7" key="1">
    <citation type="submission" date="2020-07" db="EMBL/GenBank/DDBJ databases">
        <title>MOT database genomes.</title>
        <authorList>
            <person name="Joseph S."/>
            <person name="Aduse-Opoku J."/>
            <person name="Hashim A."/>
            <person name="Wade W."/>
            <person name="Curtis M."/>
        </authorList>
    </citation>
    <scope>NUCLEOTIDE SEQUENCE [LARGE SCALE GENOMIC DNA]</scope>
    <source>
        <strain evidence="6 7">WMus004</strain>
    </source>
</reference>
<evidence type="ECO:0000313" key="6">
    <source>
        <dbReference type="EMBL" id="NYS68760.1"/>
    </source>
</evidence>
<evidence type="ECO:0000256" key="4">
    <source>
        <dbReference type="ARBA" id="ARBA00022833"/>
    </source>
</evidence>
<dbReference type="Proteomes" id="UP000572528">
    <property type="component" value="Unassembled WGS sequence"/>
</dbReference>
<dbReference type="GO" id="GO:0046872">
    <property type="term" value="F:metal ion binding"/>
    <property type="evidence" value="ECO:0007669"/>
    <property type="project" value="UniProtKB-KW"/>
</dbReference>
<dbReference type="GO" id="GO:0016787">
    <property type="term" value="F:hydrolase activity"/>
    <property type="evidence" value="ECO:0007669"/>
    <property type="project" value="UniProtKB-KW"/>
</dbReference>
<keyword evidence="3 6" id="KW-0378">Hydrolase</keyword>
<keyword evidence="4" id="KW-0862">Zinc</keyword>
<evidence type="ECO:0000313" key="7">
    <source>
        <dbReference type="Proteomes" id="UP000572528"/>
    </source>
</evidence>
<evidence type="ECO:0000256" key="3">
    <source>
        <dbReference type="ARBA" id="ARBA00022801"/>
    </source>
</evidence>
<organism evidence="6 7">
    <name type="scientific">Actinomyces bowdenii</name>
    <dbReference type="NCBI Taxonomy" id="131109"/>
    <lineage>
        <taxon>Bacteria</taxon>
        <taxon>Bacillati</taxon>
        <taxon>Actinomycetota</taxon>
        <taxon>Actinomycetes</taxon>
        <taxon>Actinomycetales</taxon>
        <taxon>Actinomycetaceae</taxon>
        <taxon>Actinomyces</taxon>
    </lineage>
</organism>
<dbReference type="InterPro" id="IPR001279">
    <property type="entry name" value="Metallo-B-lactamas"/>
</dbReference>
<accession>A0A853EJN5</accession>
<dbReference type="AlphaFoldDB" id="A0A853EJN5"/>
<proteinExistence type="inferred from homology"/>
<dbReference type="InterPro" id="IPR051013">
    <property type="entry name" value="MBL_superfamily_lactonases"/>
</dbReference>
<evidence type="ECO:0000259" key="5">
    <source>
        <dbReference type="Pfam" id="PF00753"/>
    </source>
</evidence>
<dbReference type="Pfam" id="PF00753">
    <property type="entry name" value="Lactamase_B"/>
    <property type="match status" value="1"/>
</dbReference>
<dbReference type="RefSeq" id="WP_179900084.1">
    <property type="nucleotide sequence ID" value="NZ_JACBXV010000036.1"/>
</dbReference>
<dbReference type="InterPro" id="IPR036866">
    <property type="entry name" value="RibonucZ/Hydroxyglut_hydro"/>
</dbReference>
<dbReference type="SUPFAM" id="SSF56281">
    <property type="entry name" value="Metallo-hydrolase/oxidoreductase"/>
    <property type="match status" value="1"/>
</dbReference>
<evidence type="ECO:0000256" key="1">
    <source>
        <dbReference type="ARBA" id="ARBA00007749"/>
    </source>
</evidence>
<feature type="domain" description="Metallo-beta-lactamase" evidence="5">
    <location>
        <begin position="38"/>
        <end position="121"/>
    </location>
</feature>
<gene>
    <name evidence="6" type="ORF">HZZ05_04375</name>
</gene>
<protein>
    <submittedName>
        <fullName evidence="6">MBL fold metallo-hydrolase</fullName>
    </submittedName>
</protein>
<sequence>MTIHELNCATLHPRSRRLVNGEGSLIEPARLVCRGLLVSADGDEWILIDTGLGVQDCIEPQHRLGRRFLMMTQPVLDSRETARAQVMSLGIAPESVQDIILRHIDCDHVGGISDFPCATVYLSAGQYGLMRAPQGKRMSARLHSVQWEHHPGGVPSS</sequence>
<comment type="similarity">
    <text evidence="1">Belongs to the metallo-beta-lactamase superfamily.</text>
</comment>
<comment type="caution">
    <text evidence="6">The sequence shown here is derived from an EMBL/GenBank/DDBJ whole genome shotgun (WGS) entry which is preliminary data.</text>
</comment>
<dbReference type="Gene3D" id="3.60.15.10">
    <property type="entry name" value="Ribonuclease Z/Hydroxyacylglutathione hydrolase-like"/>
    <property type="match status" value="1"/>
</dbReference>
<dbReference type="PANTHER" id="PTHR42978">
    <property type="entry name" value="QUORUM-QUENCHING LACTONASE YTNP-RELATED-RELATED"/>
    <property type="match status" value="1"/>
</dbReference>
<dbReference type="EMBL" id="JACBXV010000036">
    <property type="protein sequence ID" value="NYS68760.1"/>
    <property type="molecule type" value="Genomic_DNA"/>
</dbReference>
<dbReference type="PANTHER" id="PTHR42978:SF3">
    <property type="entry name" value="BLR3078 PROTEIN"/>
    <property type="match status" value="1"/>
</dbReference>